<dbReference type="InterPro" id="IPR005358">
    <property type="entry name" value="Puta_zinc/iron-chelating_dom"/>
</dbReference>
<keyword evidence="2" id="KW-1185">Reference proteome</keyword>
<dbReference type="RefSeq" id="WP_007415739.1">
    <property type="nucleotide sequence ID" value="NZ_ABOX02000019.1"/>
</dbReference>
<comment type="caution">
    <text evidence="1">The sequence shown here is derived from an EMBL/GenBank/DDBJ whole genome shotgun (WGS) entry which is preliminary data.</text>
</comment>
<organism evidence="1 2">
    <name type="scientific">Pedosphaera parvula (strain Ellin514)</name>
    <dbReference type="NCBI Taxonomy" id="320771"/>
    <lineage>
        <taxon>Bacteria</taxon>
        <taxon>Pseudomonadati</taxon>
        <taxon>Verrucomicrobiota</taxon>
        <taxon>Pedosphaerae</taxon>
        <taxon>Pedosphaerales</taxon>
        <taxon>Pedosphaeraceae</taxon>
        <taxon>Pedosphaera</taxon>
    </lineage>
</organism>
<dbReference type="AlphaFoldDB" id="B9XIU6"/>
<sequence length="126" mass="14687">MPIFYECERCTACCRWPGQVRLSDDEITRLAAFKGLKDYDFIQQFTRLTQDRRGLALKDKENGECIFLEQNGCAVQPVKPQQCRDFPNLWNFPGFEKVCHAIPKLVSPEEYERLIKRATKPANELD</sequence>
<evidence type="ECO:0000313" key="1">
    <source>
        <dbReference type="EMBL" id="EEF60173.1"/>
    </source>
</evidence>
<evidence type="ECO:0008006" key="3">
    <source>
        <dbReference type="Google" id="ProtNLM"/>
    </source>
</evidence>
<gene>
    <name evidence="1" type="ORF">Cflav_PD3232</name>
</gene>
<dbReference type="PANTHER" id="PTHR35866">
    <property type="entry name" value="PUTATIVE-RELATED"/>
    <property type="match status" value="1"/>
</dbReference>
<name>B9XIU6_PEDPL</name>
<evidence type="ECO:0000313" key="2">
    <source>
        <dbReference type="Proteomes" id="UP000003688"/>
    </source>
</evidence>
<dbReference type="EMBL" id="ABOX02000019">
    <property type="protein sequence ID" value="EEF60173.1"/>
    <property type="molecule type" value="Genomic_DNA"/>
</dbReference>
<dbReference type="OrthoDB" id="9810361at2"/>
<proteinExistence type="predicted"/>
<dbReference type="PANTHER" id="PTHR35866:SF1">
    <property type="entry name" value="YKGJ FAMILY CYSTEINE CLUSTER PROTEIN"/>
    <property type="match status" value="1"/>
</dbReference>
<protein>
    <recommendedName>
        <fullName evidence="3">Fe-S oxidoreductase</fullName>
    </recommendedName>
</protein>
<accession>B9XIU6</accession>
<dbReference type="STRING" id="320771.Cflav_PD3232"/>
<dbReference type="Pfam" id="PF03692">
    <property type="entry name" value="CxxCxxCC"/>
    <property type="match status" value="1"/>
</dbReference>
<dbReference type="Proteomes" id="UP000003688">
    <property type="component" value="Unassembled WGS sequence"/>
</dbReference>
<reference evidence="1 2" key="1">
    <citation type="journal article" date="2011" name="J. Bacteriol.">
        <title>Genome sequence of 'Pedosphaera parvula' Ellin514, an aerobic Verrucomicrobial isolate from pasture soil.</title>
        <authorList>
            <person name="Kant R."/>
            <person name="van Passel M.W."/>
            <person name="Sangwan P."/>
            <person name="Palva A."/>
            <person name="Lucas S."/>
            <person name="Copeland A."/>
            <person name="Lapidus A."/>
            <person name="Glavina Del Rio T."/>
            <person name="Dalin E."/>
            <person name="Tice H."/>
            <person name="Bruce D."/>
            <person name="Goodwin L."/>
            <person name="Pitluck S."/>
            <person name="Chertkov O."/>
            <person name="Larimer F.W."/>
            <person name="Land M.L."/>
            <person name="Hauser L."/>
            <person name="Brettin T.S."/>
            <person name="Detter J.C."/>
            <person name="Han S."/>
            <person name="de Vos W.M."/>
            <person name="Janssen P.H."/>
            <person name="Smidt H."/>
        </authorList>
    </citation>
    <scope>NUCLEOTIDE SEQUENCE [LARGE SCALE GENOMIC DNA]</scope>
    <source>
        <strain evidence="1 2">Ellin514</strain>
    </source>
</reference>